<evidence type="ECO:0000256" key="10">
    <source>
        <dbReference type="ARBA" id="ARBA00048640"/>
    </source>
</evidence>
<dbReference type="InterPro" id="IPR013328">
    <property type="entry name" value="6PGD_dom2"/>
</dbReference>
<dbReference type="InterPro" id="IPR036291">
    <property type="entry name" value="NAD(P)-bd_dom_sf"/>
</dbReference>
<evidence type="ECO:0000256" key="2">
    <source>
        <dbReference type="ARBA" id="ARBA00004874"/>
    </source>
</evidence>
<dbReference type="GO" id="GO:0019521">
    <property type="term" value="P:D-gluconate metabolic process"/>
    <property type="evidence" value="ECO:0007669"/>
    <property type="project" value="UniProtKB-KW"/>
</dbReference>
<proteinExistence type="inferred from homology"/>
<dbReference type="Gene3D" id="3.40.50.720">
    <property type="entry name" value="NAD(P)-binding Rossmann-like Domain"/>
    <property type="match status" value="1"/>
</dbReference>
<dbReference type="InterPro" id="IPR006115">
    <property type="entry name" value="6PGDH_NADP-bd"/>
</dbReference>
<dbReference type="Pfam" id="PF00393">
    <property type="entry name" value="6PGD"/>
    <property type="match status" value="1"/>
</dbReference>
<dbReference type="SMART" id="SM01350">
    <property type="entry name" value="6PGD"/>
    <property type="match status" value="1"/>
</dbReference>
<dbReference type="PROSITE" id="PS00461">
    <property type="entry name" value="6PGD"/>
    <property type="match status" value="1"/>
</dbReference>
<feature type="binding site" evidence="14">
    <location>
        <begin position="40"/>
        <end position="42"/>
    </location>
    <ligand>
        <name>NADP(+)</name>
        <dbReference type="ChEBI" id="CHEBI:58349"/>
    </ligand>
</feature>
<evidence type="ECO:0000256" key="7">
    <source>
        <dbReference type="ARBA" id="ARBA00023002"/>
    </source>
</evidence>
<evidence type="ECO:0000256" key="5">
    <source>
        <dbReference type="ARBA" id="ARBA00013011"/>
    </source>
</evidence>
<dbReference type="InterPro" id="IPR008927">
    <property type="entry name" value="6-PGluconate_DH-like_C_sf"/>
</dbReference>
<dbReference type="EMBL" id="JAVIZC010000003">
    <property type="protein sequence ID" value="MDR6102222.1"/>
    <property type="molecule type" value="Genomic_DNA"/>
</dbReference>
<evidence type="ECO:0000256" key="1">
    <source>
        <dbReference type="ARBA" id="ARBA00002526"/>
    </source>
</evidence>
<dbReference type="Gene3D" id="1.20.5.320">
    <property type="entry name" value="6-Phosphogluconate Dehydrogenase, domain 3"/>
    <property type="match status" value="1"/>
</dbReference>
<protein>
    <recommendedName>
        <fullName evidence="6 11">6-phosphogluconate dehydrogenase, decarboxylating</fullName>
        <ecNumber evidence="5 11">1.1.1.44</ecNumber>
    </recommendedName>
</protein>
<dbReference type="EMBL" id="JAUTBL010000002">
    <property type="protein sequence ID" value="MDQ1186003.1"/>
    <property type="molecule type" value="Genomic_DNA"/>
</dbReference>
<reference evidence="18" key="1">
    <citation type="submission" date="2023-08" db="EMBL/GenBank/DDBJ databases">
        <title>Functional and genomic diversity of the sorghum phyllosphere microbiome.</title>
        <authorList>
            <person name="Shade A."/>
        </authorList>
    </citation>
    <scope>NUCLEOTIDE SEQUENCE</scope>
    <source>
        <strain evidence="18">SORGH_AS_0974</strain>
        <strain evidence="17 19">SORGH_AS_1126</strain>
    </source>
</reference>
<feature type="binding site" evidence="14">
    <location>
        <begin position="83"/>
        <end position="85"/>
    </location>
    <ligand>
        <name>NADP(+)</name>
        <dbReference type="ChEBI" id="CHEBI:58349"/>
    </ligand>
</feature>
<comment type="function">
    <text evidence="1 11">Catalyzes the oxidative decarboxylation of 6-phosphogluconate to ribulose 5-phosphate and CO(2), with concomitant reduction of NADP to NADPH.</text>
</comment>
<evidence type="ECO:0000256" key="12">
    <source>
        <dbReference type="PIRSR" id="PIRSR000109-1"/>
    </source>
</evidence>
<dbReference type="Gene3D" id="1.10.1040.10">
    <property type="entry name" value="N-(1-d-carboxylethyl)-l-norvaline Dehydrogenase, domain 2"/>
    <property type="match status" value="1"/>
</dbReference>
<comment type="similarity">
    <text evidence="3 11 15">Belongs to the 6-phosphogluconate dehydrogenase family.</text>
</comment>
<feature type="binding site" evidence="14">
    <location>
        <position position="111"/>
    </location>
    <ligand>
        <name>NADP(+)</name>
        <dbReference type="ChEBI" id="CHEBI:58349"/>
    </ligand>
</feature>
<dbReference type="Proteomes" id="UP001255601">
    <property type="component" value="Unassembled WGS sequence"/>
</dbReference>
<feature type="binding site" evidence="14">
    <location>
        <begin position="17"/>
        <end position="22"/>
    </location>
    <ligand>
        <name>NADP(+)</name>
        <dbReference type="ChEBI" id="CHEBI:58349"/>
    </ligand>
</feature>
<evidence type="ECO:0000259" key="16">
    <source>
        <dbReference type="SMART" id="SM01350"/>
    </source>
</evidence>
<evidence type="ECO:0000313" key="20">
    <source>
        <dbReference type="Proteomes" id="UP001255601"/>
    </source>
</evidence>
<organism evidence="18 20">
    <name type="scientific">Agrobacterium larrymoorei</name>
    <dbReference type="NCBI Taxonomy" id="160699"/>
    <lineage>
        <taxon>Bacteria</taxon>
        <taxon>Pseudomonadati</taxon>
        <taxon>Pseudomonadota</taxon>
        <taxon>Alphaproteobacteria</taxon>
        <taxon>Hyphomicrobiales</taxon>
        <taxon>Rhizobiaceae</taxon>
        <taxon>Rhizobium/Agrobacterium group</taxon>
        <taxon>Agrobacterium</taxon>
    </lineage>
</organism>
<dbReference type="PIRSF" id="PIRSF000109">
    <property type="entry name" value="6PGD"/>
    <property type="match status" value="1"/>
</dbReference>
<evidence type="ECO:0000256" key="6">
    <source>
        <dbReference type="ARBA" id="ARBA00018193"/>
    </source>
</evidence>
<evidence type="ECO:0000256" key="14">
    <source>
        <dbReference type="PIRSR" id="PIRSR000109-3"/>
    </source>
</evidence>
<keyword evidence="8 15" id="KW-0311">Gluconate utilization</keyword>
<feature type="domain" description="6-phosphogluconate dehydrogenase C-terminal" evidence="16">
    <location>
        <begin position="187"/>
        <end position="477"/>
    </location>
</feature>
<feature type="active site" description="Proton acceptor" evidence="12">
    <location>
        <position position="191"/>
    </location>
</feature>
<evidence type="ECO:0000256" key="3">
    <source>
        <dbReference type="ARBA" id="ARBA00008419"/>
    </source>
</evidence>
<dbReference type="InterPro" id="IPR006114">
    <property type="entry name" value="6PGDH_C"/>
</dbReference>
<feature type="binding site" description="in other chain" evidence="13">
    <location>
        <begin position="137"/>
        <end position="139"/>
    </location>
    <ligand>
        <name>substrate</name>
        <note>ligand shared between dimeric partners</note>
    </ligand>
</feature>
<feature type="binding site" description="in other chain" evidence="13">
    <location>
        <position position="296"/>
    </location>
    <ligand>
        <name>substrate</name>
        <note>ligand shared between dimeric partners</note>
    </ligand>
</feature>
<feature type="binding site" description="in other chain" evidence="13">
    <location>
        <position position="269"/>
    </location>
    <ligand>
        <name>substrate</name>
        <note>ligand shared between dimeric partners</note>
    </ligand>
</feature>
<dbReference type="FunFam" id="1.10.1040.10:FF:000002">
    <property type="entry name" value="6-phosphogluconate dehydrogenase, decarboxylating"/>
    <property type="match status" value="1"/>
</dbReference>
<keyword evidence="19" id="KW-1185">Reference proteome</keyword>
<dbReference type="Proteomes" id="UP001224781">
    <property type="component" value="Unassembled WGS sequence"/>
</dbReference>
<dbReference type="InterPro" id="IPR006184">
    <property type="entry name" value="6PGdom_BS"/>
</dbReference>
<name>A0AAJ2EV66_9HYPH</name>
<dbReference type="AlphaFoldDB" id="A0AAJ2EV66"/>
<feature type="active site" description="Proton donor" evidence="12">
    <location>
        <position position="198"/>
    </location>
</feature>
<evidence type="ECO:0000256" key="13">
    <source>
        <dbReference type="PIRSR" id="PIRSR000109-2"/>
    </source>
</evidence>
<dbReference type="SUPFAM" id="SSF51735">
    <property type="entry name" value="NAD(P)-binding Rossmann-fold domains"/>
    <property type="match status" value="1"/>
</dbReference>
<dbReference type="PRINTS" id="PR00076">
    <property type="entry name" value="6PGDHDRGNASE"/>
</dbReference>
<feature type="binding site" description="in other chain" evidence="13">
    <location>
        <begin position="194"/>
        <end position="195"/>
    </location>
    <ligand>
        <name>substrate</name>
        <note>ligand shared between dimeric partners</note>
    </ligand>
</feature>
<dbReference type="GO" id="GO:0004616">
    <property type="term" value="F:phosphogluconate dehydrogenase (decarboxylating) activity"/>
    <property type="evidence" value="ECO:0007669"/>
    <property type="project" value="UniProtKB-EC"/>
</dbReference>
<dbReference type="SUPFAM" id="SSF48179">
    <property type="entry name" value="6-phosphogluconate dehydrogenase C-terminal domain-like"/>
    <property type="match status" value="1"/>
</dbReference>
<evidence type="ECO:0000256" key="9">
    <source>
        <dbReference type="ARBA" id="ARBA00023126"/>
    </source>
</evidence>
<evidence type="ECO:0000256" key="8">
    <source>
        <dbReference type="ARBA" id="ARBA00023064"/>
    </source>
</evidence>
<evidence type="ECO:0000256" key="15">
    <source>
        <dbReference type="RuleBase" id="RU000485"/>
    </source>
</evidence>
<dbReference type="GO" id="GO:0006098">
    <property type="term" value="P:pentose-phosphate shunt"/>
    <property type="evidence" value="ECO:0007669"/>
    <property type="project" value="UniProtKB-KW"/>
</dbReference>
<feature type="binding site" evidence="13">
    <location>
        <position position="455"/>
    </location>
    <ligand>
        <name>substrate</name>
        <note>ligand shared between dimeric partners</note>
    </ligand>
</feature>
<evidence type="ECO:0000313" key="17">
    <source>
        <dbReference type="EMBL" id="MDQ1186003.1"/>
    </source>
</evidence>
<dbReference type="PANTHER" id="PTHR11811">
    <property type="entry name" value="6-PHOSPHOGLUCONATE DEHYDROGENASE"/>
    <property type="match status" value="1"/>
</dbReference>
<accession>A0AAJ2EV66</accession>
<dbReference type="FunFam" id="3.40.50.720:FF:000007">
    <property type="entry name" value="6-phosphogluconate dehydrogenase, decarboxylating"/>
    <property type="match status" value="1"/>
</dbReference>
<keyword evidence="11 15" id="KW-0521">NADP</keyword>
<keyword evidence="7 11" id="KW-0560">Oxidoreductase</keyword>
<feature type="binding site" description="in other chain" evidence="13">
    <location>
        <position position="111"/>
    </location>
    <ligand>
        <name>substrate</name>
        <note>ligand shared between dimeric partners</note>
    </ligand>
</feature>
<dbReference type="NCBIfam" id="TIGR00873">
    <property type="entry name" value="gnd"/>
    <property type="match status" value="1"/>
</dbReference>
<comment type="pathway">
    <text evidence="2 11 15">Carbohydrate degradation; pentose phosphate pathway; D-ribulose 5-phosphate from D-glucose 6-phosphate (oxidative stage): step 3/3.</text>
</comment>
<gene>
    <name evidence="18" type="ORF">QE369_002419</name>
    <name evidence="17" type="ORF">QE408_003146</name>
</gene>
<keyword evidence="9 11" id="KW-0570">Pentose shunt</keyword>
<sequence>MQNGDTSVEQAEIGLIGLGVMGSNLALNIAEKGNKIAVFNRTPEATKKFYAEAGELQGQIIPCETIEDFVAAIRPPRPIIIMIKAGDPVDQQMEILKPYLENGDIMIDAGNANFRDTIRRFDNLKDSGLTFIGMGVSGGEEGARHGPSIMVGGTEESWKRVEKVLTSISAKYDNDPCVAWLGNDGAGHFVKTIHNGIEYADMQMIAEIYGILRDGLKLSAGEIADVFGKWNKGRLNSYLIEITEKVLRAADPITGKPMVDLILDKAGQKGTGKWSVIEAQNMGVAATAIEAAVAARILSSQKDEREAAEKIFGVPKALAVPADKQAFIDDLENALLAAKIGAYAQGFAVMAAASKEFNWDLPMPTIARIWRAGCIIRSQFLDEITSAFTKDPHVANLIVTPAFAKMVQDTDAPLRHVVSHAILSGLPVPALASALGYFDAYRRGRGTANLIQAQRDFFGAHGFERTDGVDKPHGPWGSGLDIFGK</sequence>
<feature type="binding site" description="in other chain" evidence="13">
    <location>
        <position position="199"/>
    </location>
    <ligand>
        <name>substrate</name>
        <note>ligand shared between dimeric partners</note>
    </ligand>
</feature>
<comment type="caution">
    <text evidence="18">The sequence shown here is derived from an EMBL/GenBank/DDBJ whole genome shotgun (WGS) entry which is preliminary data.</text>
</comment>
<dbReference type="EC" id="1.1.1.44" evidence="5 11"/>
<evidence type="ECO:0000313" key="19">
    <source>
        <dbReference type="Proteomes" id="UP001224781"/>
    </source>
</evidence>
<dbReference type="NCBIfam" id="NF006765">
    <property type="entry name" value="PRK09287.1"/>
    <property type="match status" value="1"/>
</dbReference>
<evidence type="ECO:0000313" key="18">
    <source>
        <dbReference type="EMBL" id="MDR6102222.1"/>
    </source>
</evidence>
<dbReference type="GO" id="GO:0050661">
    <property type="term" value="F:NADP binding"/>
    <property type="evidence" value="ECO:0007669"/>
    <property type="project" value="InterPro"/>
</dbReference>
<feature type="binding site" evidence="13">
    <location>
        <position position="461"/>
    </location>
    <ligand>
        <name>substrate</name>
        <note>ligand shared between dimeric partners</note>
    </ligand>
</feature>
<evidence type="ECO:0000256" key="11">
    <source>
        <dbReference type="PIRNR" id="PIRNR000109"/>
    </source>
</evidence>
<evidence type="ECO:0000256" key="4">
    <source>
        <dbReference type="ARBA" id="ARBA00011738"/>
    </source>
</evidence>
<dbReference type="InterPro" id="IPR006113">
    <property type="entry name" value="6PGDH_Gnd/GntZ"/>
</dbReference>
<dbReference type="Pfam" id="PF03446">
    <property type="entry name" value="NAD_binding_2"/>
    <property type="match status" value="1"/>
</dbReference>
<comment type="catalytic activity">
    <reaction evidence="10 11 15">
        <text>6-phospho-D-gluconate + NADP(+) = D-ribulose 5-phosphate + CO2 + NADPH</text>
        <dbReference type="Rhea" id="RHEA:10116"/>
        <dbReference type="ChEBI" id="CHEBI:16526"/>
        <dbReference type="ChEBI" id="CHEBI:57783"/>
        <dbReference type="ChEBI" id="CHEBI:58121"/>
        <dbReference type="ChEBI" id="CHEBI:58349"/>
        <dbReference type="ChEBI" id="CHEBI:58759"/>
        <dbReference type="EC" id="1.1.1.44"/>
    </reaction>
</comment>
<dbReference type="InterPro" id="IPR006183">
    <property type="entry name" value="Pgluconate_DH"/>
</dbReference>
<comment type="subunit">
    <text evidence="4 11">Homodimer.</text>
</comment>